<dbReference type="Proteomes" id="UP001162060">
    <property type="component" value="Unassembled WGS sequence"/>
</dbReference>
<dbReference type="EMBL" id="CAKLBY020000016">
    <property type="protein sequence ID" value="CAK7898770.1"/>
    <property type="molecule type" value="Genomic_DNA"/>
</dbReference>
<proteinExistence type="predicted"/>
<dbReference type="AlphaFoldDB" id="A0AAV1T3G8"/>
<accession>A0AAV1T3G8</accession>
<name>A0AAV1T3G8_9STRA</name>
<evidence type="ECO:0000313" key="2">
    <source>
        <dbReference type="Proteomes" id="UP001162060"/>
    </source>
</evidence>
<comment type="caution">
    <text evidence="1">The sequence shown here is derived from an EMBL/GenBank/DDBJ whole genome shotgun (WGS) entry which is preliminary data.</text>
</comment>
<evidence type="ECO:0000313" key="1">
    <source>
        <dbReference type="EMBL" id="CAK7898770.1"/>
    </source>
</evidence>
<gene>
    <name evidence="1" type="ORF">PM001_LOCUS1730</name>
</gene>
<sequence>MCNFSGQEKTSYITTTFSSTDDLIGEYQKSVRWCAGVESDINKCLKDGRVAHY</sequence>
<reference evidence="1" key="1">
    <citation type="submission" date="2024-01" db="EMBL/GenBank/DDBJ databases">
        <authorList>
            <person name="Webb A."/>
        </authorList>
    </citation>
    <scope>NUCLEOTIDE SEQUENCE</scope>
    <source>
        <strain evidence="1">Pm1</strain>
    </source>
</reference>
<protein>
    <submittedName>
        <fullName evidence="1">Uncharacterized protein</fullName>
    </submittedName>
</protein>
<organism evidence="1 2">
    <name type="scientific">Peronospora matthiolae</name>
    <dbReference type="NCBI Taxonomy" id="2874970"/>
    <lineage>
        <taxon>Eukaryota</taxon>
        <taxon>Sar</taxon>
        <taxon>Stramenopiles</taxon>
        <taxon>Oomycota</taxon>
        <taxon>Peronosporomycetes</taxon>
        <taxon>Peronosporales</taxon>
        <taxon>Peronosporaceae</taxon>
        <taxon>Peronospora</taxon>
    </lineage>
</organism>